<evidence type="ECO:0000256" key="8">
    <source>
        <dbReference type="SAM" id="MobiDB-lite"/>
    </source>
</evidence>
<sequence length="475" mass="52713">MGLHPGMWAQPQQYPMVAMPLPPRRAATPPQLQAEDDTPEPPAKRQRVGASFDWAPDFDTSLFEQEKHEPKARVVAPPLLTPPPLPPEQEQPEDLSGAQEDDPLAVSPPPASYLEAAPELEAKAQSTPYLPKLEPISPPEPSEHRPDSPEGGGEPPTPVLQYTNPLHQHHQHQHESHAPSRIMPESVHLEQLGTVTISSPYPVMSHHPASHAEALQVIPGESQHPSRPHAALHHSSPHHHESPFSGDHQRLQTIHEQQVIPITYVPATPDGGQGVAGGEGGHPSFRPSYAGEGLPAPSRRRVVRTMSNYKYTREKNAECYICHKKYESKYKLKLHMYSHTGERPFVCEVCGIGFTRGPNLNAHRRVHSGAKPFPCTRCGRGFRHPSDRIVHMVTEVCTRVSRHVQATASGGWMCGACGEENFESEEQAERHARQHETGRAMACPVCLQNFKGCKAHRLVRHVREHHPEYITSLGL</sequence>
<dbReference type="GO" id="GO:0005634">
    <property type="term" value="C:nucleus"/>
    <property type="evidence" value="ECO:0007669"/>
    <property type="project" value="UniProtKB-SubCell"/>
</dbReference>
<dbReference type="EMBL" id="QCYY01003859">
    <property type="protein sequence ID" value="ROT62044.1"/>
    <property type="molecule type" value="Genomic_DNA"/>
</dbReference>
<evidence type="ECO:0000256" key="2">
    <source>
        <dbReference type="ARBA" id="ARBA00022723"/>
    </source>
</evidence>
<keyword evidence="4 7" id="KW-0863">Zinc-finger</keyword>
<evidence type="ECO:0000256" key="3">
    <source>
        <dbReference type="ARBA" id="ARBA00022737"/>
    </source>
</evidence>
<evidence type="ECO:0000256" key="1">
    <source>
        <dbReference type="ARBA" id="ARBA00004123"/>
    </source>
</evidence>
<feature type="region of interest" description="Disordered" evidence="8">
    <location>
        <begin position="220"/>
        <end position="247"/>
    </location>
</feature>
<reference evidence="10 11" key="1">
    <citation type="submission" date="2018-04" db="EMBL/GenBank/DDBJ databases">
        <authorList>
            <person name="Zhang X."/>
            <person name="Yuan J."/>
            <person name="Li F."/>
            <person name="Xiang J."/>
        </authorList>
    </citation>
    <scope>NUCLEOTIDE SEQUENCE [LARGE SCALE GENOMIC DNA]</scope>
    <source>
        <tissue evidence="10">Muscle</tissue>
    </source>
</reference>
<dbReference type="OrthoDB" id="6361754at2759"/>
<dbReference type="PROSITE" id="PS00028">
    <property type="entry name" value="ZINC_FINGER_C2H2_1"/>
    <property type="match status" value="2"/>
</dbReference>
<dbReference type="GO" id="GO:0010468">
    <property type="term" value="P:regulation of gene expression"/>
    <property type="evidence" value="ECO:0007669"/>
    <property type="project" value="TreeGrafter"/>
</dbReference>
<keyword evidence="2" id="KW-0479">Metal-binding</keyword>
<dbReference type="InterPro" id="IPR013087">
    <property type="entry name" value="Znf_C2H2_type"/>
</dbReference>
<proteinExistence type="predicted"/>
<dbReference type="STRING" id="6689.A0A3R7NMJ0"/>
<evidence type="ECO:0000256" key="7">
    <source>
        <dbReference type="PROSITE-ProRule" id="PRU00042"/>
    </source>
</evidence>
<dbReference type="PANTHER" id="PTHR16515:SF66">
    <property type="entry name" value="C2H2-TYPE DOMAIN-CONTAINING PROTEIN"/>
    <property type="match status" value="1"/>
</dbReference>
<dbReference type="InterPro" id="IPR036236">
    <property type="entry name" value="Znf_C2H2_sf"/>
</dbReference>
<gene>
    <name evidence="10" type="ORF">C7M84_020131</name>
</gene>
<evidence type="ECO:0000256" key="5">
    <source>
        <dbReference type="ARBA" id="ARBA00022833"/>
    </source>
</evidence>
<dbReference type="SUPFAM" id="SSF57667">
    <property type="entry name" value="beta-beta-alpha zinc fingers"/>
    <property type="match status" value="2"/>
</dbReference>
<evidence type="ECO:0000259" key="9">
    <source>
        <dbReference type="PROSITE" id="PS50157"/>
    </source>
</evidence>
<protein>
    <submittedName>
        <fullName evidence="10">Putative Krueppel-related zinc finger protein 1</fullName>
    </submittedName>
</protein>
<accession>A0A3R7NMJ0</accession>
<dbReference type="FunFam" id="3.30.160.60:FF:000100">
    <property type="entry name" value="Zinc finger 45-like"/>
    <property type="match status" value="1"/>
</dbReference>
<evidence type="ECO:0000313" key="10">
    <source>
        <dbReference type="EMBL" id="ROT62044.1"/>
    </source>
</evidence>
<evidence type="ECO:0000256" key="4">
    <source>
        <dbReference type="ARBA" id="ARBA00022771"/>
    </source>
</evidence>
<comment type="caution">
    <text evidence="10">The sequence shown here is derived from an EMBL/GenBank/DDBJ whole genome shotgun (WGS) entry which is preliminary data.</text>
</comment>
<feature type="compositionally biased region" description="Basic residues" evidence="8">
    <location>
        <begin position="226"/>
        <end position="237"/>
    </location>
</feature>
<keyword evidence="5" id="KW-0862">Zinc</keyword>
<feature type="compositionally biased region" description="Pro residues" evidence="8">
    <location>
        <begin position="79"/>
        <end position="89"/>
    </location>
</feature>
<organism evidence="10 11">
    <name type="scientific">Penaeus vannamei</name>
    <name type="common">Whiteleg shrimp</name>
    <name type="synonym">Litopenaeus vannamei</name>
    <dbReference type="NCBI Taxonomy" id="6689"/>
    <lineage>
        <taxon>Eukaryota</taxon>
        <taxon>Metazoa</taxon>
        <taxon>Ecdysozoa</taxon>
        <taxon>Arthropoda</taxon>
        <taxon>Crustacea</taxon>
        <taxon>Multicrustacea</taxon>
        <taxon>Malacostraca</taxon>
        <taxon>Eumalacostraca</taxon>
        <taxon>Eucarida</taxon>
        <taxon>Decapoda</taxon>
        <taxon>Dendrobranchiata</taxon>
        <taxon>Penaeoidea</taxon>
        <taxon>Penaeidae</taxon>
        <taxon>Penaeus</taxon>
    </lineage>
</organism>
<dbReference type="PROSITE" id="PS50157">
    <property type="entry name" value="ZINC_FINGER_C2H2_2"/>
    <property type="match status" value="2"/>
</dbReference>
<feature type="domain" description="C2H2-type" evidence="9">
    <location>
        <begin position="317"/>
        <end position="344"/>
    </location>
</feature>
<dbReference type="PANTHER" id="PTHR16515">
    <property type="entry name" value="PR DOMAIN ZINC FINGER PROTEIN"/>
    <property type="match status" value="1"/>
</dbReference>
<reference evidence="10 11" key="2">
    <citation type="submission" date="2019-01" db="EMBL/GenBank/DDBJ databases">
        <title>The decoding of complex shrimp genome reveals the adaptation for benthos swimmer, frequently molting mechanism and breeding impact on genome.</title>
        <authorList>
            <person name="Sun Y."/>
            <person name="Gao Y."/>
            <person name="Yu Y."/>
        </authorList>
    </citation>
    <scope>NUCLEOTIDE SEQUENCE [LARGE SCALE GENOMIC DNA]</scope>
    <source>
        <tissue evidence="10">Muscle</tissue>
    </source>
</reference>
<evidence type="ECO:0000256" key="6">
    <source>
        <dbReference type="ARBA" id="ARBA00023242"/>
    </source>
</evidence>
<dbReference type="InterPro" id="IPR050331">
    <property type="entry name" value="Zinc_finger"/>
</dbReference>
<keyword evidence="11" id="KW-1185">Reference proteome</keyword>
<dbReference type="FunFam" id="3.30.160.60:FF:000710">
    <property type="entry name" value="Zinc finger protein 768"/>
    <property type="match status" value="1"/>
</dbReference>
<comment type="subcellular location">
    <subcellularLocation>
        <location evidence="1">Nucleus</location>
    </subcellularLocation>
</comment>
<dbReference type="GO" id="GO:0008270">
    <property type="term" value="F:zinc ion binding"/>
    <property type="evidence" value="ECO:0007669"/>
    <property type="project" value="UniProtKB-KW"/>
</dbReference>
<feature type="region of interest" description="Disordered" evidence="8">
    <location>
        <begin position="1"/>
        <end position="179"/>
    </location>
</feature>
<evidence type="ECO:0000313" key="11">
    <source>
        <dbReference type="Proteomes" id="UP000283509"/>
    </source>
</evidence>
<feature type="domain" description="C2H2-type" evidence="9">
    <location>
        <begin position="345"/>
        <end position="372"/>
    </location>
</feature>
<dbReference type="Pfam" id="PF00096">
    <property type="entry name" value="zf-C2H2"/>
    <property type="match status" value="1"/>
</dbReference>
<keyword evidence="3" id="KW-0677">Repeat</keyword>
<dbReference type="SMART" id="SM00355">
    <property type="entry name" value="ZnF_C2H2"/>
    <property type="match status" value="5"/>
</dbReference>
<dbReference type="AlphaFoldDB" id="A0A3R7NMJ0"/>
<dbReference type="Gene3D" id="3.30.160.60">
    <property type="entry name" value="Classic Zinc Finger"/>
    <property type="match status" value="4"/>
</dbReference>
<keyword evidence="6" id="KW-0539">Nucleus</keyword>
<name>A0A3R7NMJ0_PENVA</name>
<feature type="compositionally biased region" description="Basic and acidic residues" evidence="8">
    <location>
        <begin position="238"/>
        <end position="247"/>
    </location>
</feature>
<dbReference type="Proteomes" id="UP000283509">
    <property type="component" value="Unassembled WGS sequence"/>
</dbReference>